<keyword evidence="2" id="KW-1185">Reference proteome</keyword>
<proteinExistence type="predicted"/>
<dbReference type="EMBL" id="RCHU02000010">
    <property type="protein sequence ID" value="KAL3578235.1"/>
    <property type="molecule type" value="Genomic_DNA"/>
</dbReference>
<sequence length="657" mass="73947">MGVHKLLPAVGPRRGRRLGRILRVALSFRLWLSLLALLCLLSFALFGLKFITLVGRGGGMESGISSSHQLPITGNVKKYNKEVEQQQLQHSGFGGVVIKAPGSKKRVQHFPCEIGFTETVDYLIEPKDSGNFTQFSLQYVAMEEKPLGVNSFESRFGGHQKLEEREKSFHAHDQTLHCGFVKGPPGFPSTGFDFDEKDMAYMSTCRVAVSSCIFGSSDFLRRPTSKRISDFSKKNVCFVMFVDEQTLSKLASDGHVQDNRGFVGLWRVVVVRNLPYKDMRRTGKVPKFLSHRIFPSSRYSIWLDSKMRLNADPLLIIEYFLWRTRSEYAISNHYARHCVWEEVLQNKRLNKYNETAIDEQFNFYKSDGLSKFDPSDPNTPLPSSVWLVCFADVPEGTSTKEKKGFYVISSSSFKNLRDVSCLVSYDRFVMFCTVADGATECVKKAYDALLLDAGGTLLQLTQPVEETYASIGRKYGLTASSADIKQGFKRAFAAPWPEKLRYQGDGRPFWKLVVSEATGSTNNDYFEEVYKYFANGEAWYLPDGAYEALYLLKDAGVKVVVVSNFDTRLRKLLKDLNVIELFDSLIISSEVGYEKPDPKIFEAALVEASVEAGKAVHVGDDLKADKQGANAIGIACWLWGADVKTFSDIKNRILIHD</sequence>
<organism evidence="1 2">
    <name type="scientific">Populus alba</name>
    <name type="common">White poplar</name>
    <dbReference type="NCBI Taxonomy" id="43335"/>
    <lineage>
        <taxon>Eukaryota</taxon>
        <taxon>Viridiplantae</taxon>
        <taxon>Streptophyta</taxon>
        <taxon>Embryophyta</taxon>
        <taxon>Tracheophyta</taxon>
        <taxon>Spermatophyta</taxon>
        <taxon>Magnoliopsida</taxon>
        <taxon>eudicotyledons</taxon>
        <taxon>Gunneridae</taxon>
        <taxon>Pentapetalae</taxon>
        <taxon>rosids</taxon>
        <taxon>fabids</taxon>
        <taxon>Malpighiales</taxon>
        <taxon>Salicaceae</taxon>
        <taxon>Saliceae</taxon>
        <taxon>Populus</taxon>
    </lineage>
</organism>
<gene>
    <name evidence="1" type="ORF">D5086_019739</name>
</gene>
<accession>A0ACC4BI35</accession>
<dbReference type="Proteomes" id="UP000309997">
    <property type="component" value="Unassembled WGS sequence"/>
</dbReference>
<protein>
    <submittedName>
        <fullName evidence="1">Uncharacterized protein</fullName>
    </submittedName>
</protein>
<evidence type="ECO:0000313" key="1">
    <source>
        <dbReference type="EMBL" id="KAL3578235.1"/>
    </source>
</evidence>
<evidence type="ECO:0000313" key="2">
    <source>
        <dbReference type="Proteomes" id="UP000309997"/>
    </source>
</evidence>
<comment type="caution">
    <text evidence="1">The sequence shown here is derived from an EMBL/GenBank/DDBJ whole genome shotgun (WGS) entry which is preliminary data.</text>
</comment>
<name>A0ACC4BI35_POPAL</name>
<reference evidence="1 2" key="1">
    <citation type="journal article" date="2024" name="Plant Biotechnol. J.">
        <title>Genome and CRISPR/Cas9 system of a widespread forest tree (Populus alba) in the world.</title>
        <authorList>
            <person name="Liu Y.J."/>
            <person name="Jiang P.F."/>
            <person name="Han X.M."/>
            <person name="Li X.Y."/>
            <person name="Wang H.M."/>
            <person name="Wang Y.J."/>
            <person name="Wang X.X."/>
            <person name="Zeng Q.Y."/>
        </authorList>
    </citation>
    <scope>NUCLEOTIDE SEQUENCE [LARGE SCALE GENOMIC DNA]</scope>
    <source>
        <strain evidence="2">cv. PAL-ZL1</strain>
    </source>
</reference>